<organism evidence="2 3">
    <name type="scientific">Phytophthora nicotianae P10297</name>
    <dbReference type="NCBI Taxonomy" id="1317064"/>
    <lineage>
        <taxon>Eukaryota</taxon>
        <taxon>Sar</taxon>
        <taxon>Stramenopiles</taxon>
        <taxon>Oomycota</taxon>
        <taxon>Peronosporomycetes</taxon>
        <taxon>Peronosporales</taxon>
        <taxon>Peronosporaceae</taxon>
        <taxon>Phytophthora</taxon>
    </lineage>
</organism>
<name>W2ZV56_PHYNI</name>
<accession>W2ZV56</accession>
<evidence type="ECO:0000256" key="1">
    <source>
        <dbReference type="SAM" id="Phobius"/>
    </source>
</evidence>
<feature type="transmembrane region" description="Helical" evidence="1">
    <location>
        <begin position="38"/>
        <end position="57"/>
    </location>
</feature>
<keyword evidence="1" id="KW-0472">Membrane</keyword>
<feature type="transmembrane region" description="Helical" evidence="1">
    <location>
        <begin position="12"/>
        <end position="32"/>
    </location>
</feature>
<keyword evidence="1" id="KW-1133">Transmembrane helix</keyword>
<dbReference type="EMBL" id="ANIY01001005">
    <property type="protein sequence ID" value="ETP50109.1"/>
    <property type="molecule type" value="Genomic_DNA"/>
</dbReference>
<keyword evidence="1" id="KW-0812">Transmembrane</keyword>
<protein>
    <submittedName>
        <fullName evidence="2">Uncharacterized protein</fullName>
    </submittedName>
</protein>
<dbReference type="Proteomes" id="UP000018948">
    <property type="component" value="Unassembled WGS sequence"/>
</dbReference>
<dbReference type="AlphaFoldDB" id="W2ZV56"/>
<comment type="caution">
    <text evidence="2">The sequence shown here is derived from an EMBL/GenBank/DDBJ whole genome shotgun (WGS) entry which is preliminary data.</text>
</comment>
<proteinExistence type="predicted"/>
<gene>
    <name evidence="2" type="ORF">F442_04493</name>
</gene>
<evidence type="ECO:0000313" key="2">
    <source>
        <dbReference type="EMBL" id="ETP50109.1"/>
    </source>
</evidence>
<evidence type="ECO:0000313" key="3">
    <source>
        <dbReference type="Proteomes" id="UP000018948"/>
    </source>
</evidence>
<sequence length="96" mass="10211">MEQHPALRVNVSVTCSAVSMGLVIIHAVNLVLRVQSGAVGVASIVGIVLYLVVLRAIDAYATSDAQRSSHVVTNARVSVEKIVLRKSIVISVQMTM</sequence>
<reference evidence="2 3" key="1">
    <citation type="submission" date="2013-11" db="EMBL/GenBank/DDBJ databases">
        <title>The Genome Sequence of Phytophthora parasitica P10297.</title>
        <authorList>
            <consortium name="The Broad Institute Genomics Platform"/>
            <person name="Russ C."/>
            <person name="Tyler B."/>
            <person name="Panabieres F."/>
            <person name="Shan W."/>
            <person name="Tripathy S."/>
            <person name="Grunwald N."/>
            <person name="Machado M."/>
            <person name="Johnson C.S."/>
            <person name="Walker B."/>
            <person name="Young S.K."/>
            <person name="Zeng Q."/>
            <person name="Gargeya S."/>
            <person name="Fitzgerald M."/>
            <person name="Haas B."/>
            <person name="Abouelleil A."/>
            <person name="Allen A.W."/>
            <person name="Alvarado L."/>
            <person name="Arachchi H.M."/>
            <person name="Berlin A.M."/>
            <person name="Chapman S.B."/>
            <person name="Gainer-Dewar J."/>
            <person name="Goldberg J."/>
            <person name="Griggs A."/>
            <person name="Gujja S."/>
            <person name="Hansen M."/>
            <person name="Howarth C."/>
            <person name="Imamovic A."/>
            <person name="Ireland A."/>
            <person name="Larimer J."/>
            <person name="McCowan C."/>
            <person name="Murphy C."/>
            <person name="Pearson M."/>
            <person name="Poon T.W."/>
            <person name="Priest M."/>
            <person name="Roberts A."/>
            <person name="Saif S."/>
            <person name="Shea T."/>
            <person name="Sisk P."/>
            <person name="Sykes S."/>
            <person name="Wortman J."/>
            <person name="Nusbaum C."/>
            <person name="Birren B."/>
        </authorList>
    </citation>
    <scope>NUCLEOTIDE SEQUENCE [LARGE SCALE GENOMIC DNA]</scope>
    <source>
        <strain evidence="2 3">P10297</strain>
    </source>
</reference>